<dbReference type="InterPro" id="IPR002018">
    <property type="entry name" value="CarbesteraseB"/>
</dbReference>
<keyword evidence="2" id="KW-0732">Signal</keyword>
<dbReference type="Pfam" id="PF00135">
    <property type="entry name" value="COesterase"/>
    <property type="match status" value="1"/>
</dbReference>
<dbReference type="AlphaFoldDB" id="A0A430LPI2"/>
<evidence type="ECO:0000313" key="4">
    <source>
        <dbReference type="EMBL" id="RTE77626.1"/>
    </source>
</evidence>
<dbReference type="SUPFAM" id="SSF53474">
    <property type="entry name" value="alpha/beta-Hydrolases"/>
    <property type="match status" value="1"/>
</dbReference>
<protein>
    <recommendedName>
        <fullName evidence="3">Carboxylesterase type B domain-containing protein</fullName>
    </recommendedName>
</protein>
<feature type="chain" id="PRO_5019328145" description="Carboxylesterase type B domain-containing protein" evidence="2">
    <location>
        <begin position="33"/>
        <end position="611"/>
    </location>
</feature>
<organism evidence="4 5">
    <name type="scientific">Fusarium euwallaceae</name>
    <dbReference type="NCBI Taxonomy" id="1147111"/>
    <lineage>
        <taxon>Eukaryota</taxon>
        <taxon>Fungi</taxon>
        <taxon>Dikarya</taxon>
        <taxon>Ascomycota</taxon>
        <taxon>Pezizomycotina</taxon>
        <taxon>Sordariomycetes</taxon>
        <taxon>Hypocreomycetidae</taxon>
        <taxon>Hypocreales</taxon>
        <taxon>Nectriaceae</taxon>
        <taxon>Fusarium</taxon>
        <taxon>Fusarium solani species complex</taxon>
    </lineage>
</organism>
<name>A0A430LPI2_9HYPO</name>
<sequence length="611" mass="67738">MSLLTTYTHYPFFLKMHTLRFSLLILLTQTNALVRGIDSATHVNADVPTLKLPWGTYEGYPLEGDDNIYLFSNVRFGAKPERFSAPEFPQWTTSSVQPPSDGRSCITVDTSQLKNPPGGENPINDPAEEEPDASEDCLFLDLYVPKSVIDNPSGTPAPVVVWIHGGAFAFGSKNRLGPMNSGQSILRESKYKTIYVAGNYRLGAYGWLGGNYMQTAGQTNAGLYDQALLFKWVQKYIGQVNGDKNQVSAFGQSAGGSSILHHLIREGGTIDPLFDRFAVLSPAFEWAWDNSPNGQLDKIYKNFSALAGCGQNFDIDCLRSSKNLSEANQALFSTVKQTGLFPIGPVVDDVWVKTLPTLSFANGQFWKEISSTIVSHTMNELPSLALKGIASEEGFKRFLATFLPGAKFESQRQQIFERYNCKDLFNGDYPLCMATAIRDIAFTCNNRDLYSAYPNKSYMMQYGFPFPILSNHASDLIPFFANSFNETLDQMNRTLGEPWASIYTEKLINTNLAAAYQTYFASFALSGDPNSQSLPPVNGRQAPEWPIADDSRDELANVLKVQVPLILQKGLVLASDDQNGKERCGFWTRMAKEIMHTQGSHQDGPTNDGEL</sequence>
<evidence type="ECO:0000313" key="5">
    <source>
        <dbReference type="Proteomes" id="UP000287124"/>
    </source>
</evidence>
<dbReference type="InterPro" id="IPR019819">
    <property type="entry name" value="Carboxylesterase_B_CS"/>
</dbReference>
<feature type="domain" description="Carboxylesterase type B" evidence="3">
    <location>
        <begin position="48"/>
        <end position="557"/>
    </location>
</feature>
<proteinExistence type="predicted"/>
<dbReference type="Proteomes" id="UP000287124">
    <property type="component" value="Unassembled WGS sequence"/>
</dbReference>
<dbReference type="EMBL" id="MIKF01000115">
    <property type="protein sequence ID" value="RTE77626.1"/>
    <property type="molecule type" value="Genomic_DNA"/>
</dbReference>
<dbReference type="InterPro" id="IPR050309">
    <property type="entry name" value="Type-B_Carboxylest/Lipase"/>
</dbReference>
<feature type="region of interest" description="Disordered" evidence="1">
    <location>
        <begin position="87"/>
        <end position="131"/>
    </location>
</feature>
<gene>
    <name evidence="4" type="ORF">BHE90_007864</name>
</gene>
<evidence type="ECO:0000256" key="2">
    <source>
        <dbReference type="SAM" id="SignalP"/>
    </source>
</evidence>
<evidence type="ECO:0000259" key="3">
    <source>
        <dbReference type="Pfam" id="PF00135"/>
    </source>
</evidence>
<feature type="signal peptide" evidence="2">
    <location>
        <begin position="1"/>
        <end position="32"/>
    </location>
</feature>
<dbReference type="PANTHER" id="PTHR11559">
    <property type="entry name" value="CARBOXYLESTERASE"/>
    <property type="match status" value="1"/>
</dbReference>
<reference evidence="4 5" key="1">
    <citation type="submission" date="2017-06" db="EMBL/GenBank/DDBJ databases">
        <title>Comparative genomic analysis of Ambrosia Fusariam Clade fungi.</title>
        <authorList>
            <person name="Stajich J.E."/>
            <person name="Carrillo J."/>
            <person name="Kijimoto T."/>
            <person name="Eskalen A."/>
            <person name="O'Donnell K."/>
            <person name="Kasson M."/>
        </authorList>
    </citation>
    <scope>NUCLEOTIDE SEQUENCE [LARGE SCALE GENOMIC DNA]</scope>
    <source>
        <strain evidence="4 5">UCR1854</strain>
    </source>
</reference>
<evidence type="ECO:0000256" key="1">
    <source>
        <dbReference type="SAM" id="MobiDB-lite"/>
    </source>
</evidence>
<accession>A0A430LPI2</accession>
<keyword evidence="5" id="KW-1185">Reference proteome</keyword>
<dbReference type="PROSITE" id="PS00941">
    <property type="entry name" value="CARBOXYLESTERASE_B_2"/>
    <property type="match status" value="1"/>
</dbReference>
<dbReference type="Gene3D" id="3.40.50.1820">
    <property type="entry name" value="alpha/beta hydrolase"/>
    <property type="match status" value="1"/>
</dbReference>
<dbReference type="InterPro" id="IPR029058">
    <property type="entry name" value="AB_hydrolase_fold"/>
</dbReference>
<comment type="caution">
    <text evidence="4">The sequence shown here is derived from an EMBL/GenBank/DDBJ whole genome shotgun (WGS) entry which is preliminary data.</text>
</comment>